<dbReference type="Pfam" id="PF00096">
    <property type="entry name" value="zf-C2H2"/>
    <property type="match status" value="4"/>
</dbReference>
<accession>A0A0M3QUG2</accession>
<dbReference type="InterPro" id="IPR036236">
    <property type="entry name" value="Znf_C2H2_sf"/>
</dbReference>
<feature type="domain" description="C2H2-type" evidence="9">
    <location>
        <begin position="647"/>
        <end position="671"/>
    </location>
</feature>
<dbReference type="PANTHER" id="PTHR24379:SF121">
    <property type="entry name" value="C2H2-TYPE DOMAIN-CONTAINING PROTEIN"/>
    <property type="match status" value="1"/>
</dbReference>
<dbReference type="SUPFAM" id="SSF57667">
    <property type="entry name" value="beta-beta-alpha zinc fingers"/>
    <property type="match status" value="5"/>
</dbReference>
<evidence type="ECO:0000259" key="9">
    <source>
        <dbReference type="PROSITE" id="PS50157"/>
    </source>
</evidence>
<name>A0A0M3QUG2_DROBS</name>
<keyword evidence="4" id="KW-0862">Zinc</keyword>
<dbReference type="OrthoDB" id="6077919at2759"/>
<sequence>MSENSETRNKNASCLHCRVHNSKLEYQEIFDEVGTEIGLPELILKYFDINVKPNAQKSQLLCQECVNTLIRFFDIDELQREQDAANAAKSKPSEQPRIAVTPVANLRHATKEAKSIEKQTHSPSPQPAAAVPKTPAVAAKKLSTLVTQKRLKLPVKPQNEEAAQPVEPSKRMTRSKSSPKALPKETKAVKPQKRRSNNKDVPTAVEQEQISDLIRDILNDDEAPPADKVADAIKTVSKLQAKQQKQQQKEHEVEYMIEHAEDSATTVRNVQAKPQKQQQQKDEVEYMIEHSEDSTSLRNFGLKAPLSTTQSQDDSLSEEGDSIKVEPFNFVLIKETDDIGDLYDYLDTVVKTCFESLSFEWATVCRHCSLKCSSFEALLAHMLKSHKLGEQRYKCPIEGCPEQLKGRKFLAMHLVVLHAPVADIPIYGSCPECHLTFSNILQYNKHSCAHVIKKRRGVRLYCEMCGLEFPSWKRFNFHNQFHLERHRPRACFVCNYADTNIDDLFQHLHYAHEPEGTLFCDLCDRNFRDASVLIEHNKSHANVSSNATNFRCTECNANFETRGRLNGHMRIMHGSVISCELCSREFSTEATFNIHMKKHLIIERDLHVCNNCGLLSDSQSKLLAHVENEVSPCFGADHYVEVLRDAYVCEYCSAYYKQKTDLRAHRDSGAHKDGLFWCQPCNKEFTDMKFYRHHLRNFQQLRTDTAHRKLEVCLYYMCDFEACTESYVNWNSLYTHKRRTHDAADKLEPKPKNNEWICQFCQKECRSKMSLSVHVARSHNNNNVTCPICKSSYKDEEALKKHHDYWHEPIECSICSKMVKNRRNFDTHVNVVHSNNKRYACGVCKKGFYHKSEMEAHQRLHAQLFGCDQCSFTTRHKKSLSVHVLGQHFKRFGYECKSCDKRFGRHQGLLKHMQRVHGSRYLCSDFYDGGCKKVLSSVVQLKTHVRKVHNSQLVIDDDSNEATEQQTTSDADTAIAAVSPAKKRSVRIDKETHVEFIGDEEDMVEEEEEQEEQWESMSETESEIKQPQPKKKRLN</sequence>
<dbReference type="PROSITE" id="PS50157">
    <property type="entry name" value="ZINC_FINGER_C2H2_2"/>
    <property type="match status" value="8"/>
</dbReference>
<feature type="compositionally biased region" description="Acidic residues" evidence="8">
    <location>
        <begin position="997"/>
        <end position="1021"/>
    </location>
</feature>
<keyword evidence="11" id="KW-1185">Reference proteome</keyword>
<dbReference type="Gene3D" id="3.40.1800.20">
    <property type="match status" value="1"/>
</dbReference>
<feature type="region of interest" description="Disordered" evidence="8">
    <location>
        <begin position="148"/>
        <end position="205"/>
    </location>
</feature>
<feature type="region of interest" description="Disordered" evidence="8">
    <location>
        <begin position="84"/>
        <end position="103"/>
    </location>
</feature>
<evidence type="ECO:0000256" key="7">
    <source>
        <dbReference type="PROSITE-ProRule" id="PRU00042"/>
    </source>
</evidence>
<reference evidence="10 11" key="1">
    <citation type="submission" date="2015-08" db="EMBL/GenBank/DDBJ databases">
        <title>Ancestral chromatin configuration constrains chromatin evolution on differentiating sex chromosomes in Drosophila.</title>
        <authorList>
            <person name="Zhou Q."/>
            <person name="Bachtrog D."/>
        </authorList>
    </citation>
    <scope>NUCLEOTIDE SEQUENCE [LARGE SCALE GENOMIC DNA]</scope>
    <source>
        <tissue evidence="10">Whole larvae</tissue>
    </source>
</reference>
<feature type="domain" description="C2H2-type" evidence="9">
    <location>
        <begin position="716"/>
        <end position="746"/>
    </location>
</feature>
<feature type="domain" description="C2H2-type" evidence="9">
    <location>
        <begin position="839"/>
        <end position="862"/>
    </location>
</feature>
<dbReference type="AlphaFoldDB" id="A0A0M3QUG2"/>
<dbReference type="Proteomes" id="UP000494163">
    <property type="component" value="Chromosome 2R"/>
</dbReference>
<dbReference type="GO" id="GO:0008270">
    <property type="term" value="F:zinc ion binding"/>
    <property type="evidence" value="ECO:0007669"/>
    <property type="project" value="UniProtKB-KW"/>
</dbReference>
<feature type="compositionally biased region" description="Basic and acidic residues" evidence="8">
    <location>
        <begin position="110"/>
        <end position="120"/>
    </location>
</feature>
<protein>
    <submittedName>
        <fullName evidence="10">CG18011</fullName>
    </submittedName>
</protein>
<dbReference type="EMBL" id="CP012524">
    <property type="protein sequence ID" value="ALC40579.1"/>
    <property type="molecule type" value="Genomic_DNA"/>
</dbReference>
<proteinExistence type="predicted"/>
<gene>
    <name evidence="10" type="ORF">Dbus_chr2Rg158</name>
</gene>
<dbReference type="SMART" id="SM00355">
    <property type="entry name" value="ZnF_C2H2"/>
    <property type="match status" value="18"/>
</dbReference>
<feature type="domain" description="C2H2-type" evidence="9">
    <location>
        <begin position="810"/>
        <end position="838"/>
    </location>
</feature>
<evidence type="ECO:0000256" key="1">
    <source>
        <dbReference type="ARBA" id="ARBA00022723"/>
    </source>
</evidence>
<keyword evidence="1" id="KW-0479">Metal-binding</keyword>
<feature type="region of interest" description="Disordered" evidence="8">
    <location>
        <begin position="995"/>
        <end position="1035"/>
    </location>
</feature>
<evidence type="ECO:0000256" key="8">
    <source>
        <dbReference type="SAM" id="MobiDB-lite"/>
    </source>
</evidence>
<evidence type="ECO:0000256" key="4">
    <source>
        <dbReference type="ARBA" id="ARBA00022833"/>
    </source>
</evidence>
<evidence type="ECO:0000256" key="2">
    <source>
        <dbReference type="ARBA" id="ARBA00022737"/>
    </source>
</evidence>
<dbReference type="Gene3D" id="3.30.160.60">
    <property type="entry name" value="Classic Zinc Finger"/>
    <property type="match status" value="6"/>
</dbReference>
<dbReference type="PANTHER" id="PTHR24379">
    <property type="entry name" value="KRAB AND ZINC FINGER DOMAIN-CONTAINING"/>
    <property type="match status" value="1"/>
</dbReference>
<evidence type="ECO:0000256" key="5">
    <source>
        <dbReference type="ARBA" id="ARBA00023015"/>
    </source>
</evidence>
<feature type="domain" description="C2H2-type" evidence="9">
    <location>
        <begin position="577"/>
        <end position="599"/>
    </location>
</feature>
<dbReference type="OMA" id="ECRSKMS"/>
<keyword evidence="5" id="KW-0805">Transcription regulation</keyword>
<feature type="region of interest" description="Disordered" evidence="8">
    <location>
        <begin position="110"/>
        <end position="134"/>
    </location>
</feature>
<dbReference type="Pfam" id="PF12874">
    <property type="entry name" value="zf-met"/>
    <property type="match status" value="1"/>
</dbReference>
<evidence type="ECO:0000256" key="3">
    <source>
        <dbReference type="ARBA" id="ARBA00022771"/>
    </source>
</evidence>
<feature type="domain" description="C2H2-type" evidence="9">
    <location>
        <begin position="518"/>
        <end position="545"/>
    </location>
</feature>
<dbReference type="PROSITE" id="PS00028">
    <property type="entry name" value="ZINC_FINGER_C2H2_1"/>
    <property type="match status" value="12"/>
</dbReference>
<organism evidence="10 11">
    <name type="scientific">Drosophila busckii</name>
    <name type="common">Fruit fly</name>
    <dbReference type="NCBI Taxonomy" id="30019"/>
    <lineage>
        <taxon>Eukaryota</taxon>
        <taxon>Metazoa</taxon>
        <taxon>Ecdysozoa</taxon>
        <taxon>Arthropoda</taxon>
        <taxon>Hexapoda</taxon>
        <taxon>Insecta</taxon>
        <taxon>Pterygota</taxon>
        <taxon>Neoptera</taxon>
        <taxon>Endopterygota</taxon>
        <taxon>Diptera</taxon>
        <taxon>Brachycera</taxon>
        <taxon>Muscomorpha</taxon>
        <taxon>Ephydroidea</taxon>
        <taxon>Drosophilidae</taxon>
        <taxon>Drosophila</taxon>
    </lineage>
</organism>
<evidence type="ECO:0000313" key="10">
    <source>
        <dbReference type="EMBL" id="ALC40579.1"/>
    </source>
</evidence>
<keyword evidence="6" id="KW-0804">Transcription</keyword>
<evidence type="ECO:0000313" key="11">
    <source>
        <dbReference type="Proteomes" id="UP000494163"/>
    </source>
</evidence>
<feature type="domain" description="C2H2-type" evidence="9">
    <location>
        <begin position="894"/>
        <end position="922"/>
    </location>
</feature>
<feature type="domain" description="C2H2-type" evidence="9">
    <location>
        <begin position="550"/>
        <end position="573"/>
    </location>
</feature>
<dbReference type="InterPro" id="IPR013087">
    <property type="entry name" value="Znf_C2H2_type"/>
</dbReference>
<dbReference type="SUPFAM" id="SSF57716">
    <property type="entry name" value="Glucocorticoid receptor-like (DNA-binding domain)"/>
    <property type="match status" value="1"/>
</dbReference>
<keyword evidence="3 7" id="KW-0863">Zinc-finger</keyword>
<evidence type="ECO:0000256" key="6">
    <source>
        <dbReference type="ARBA" id="ARBA00023163"/>
    </source>
</evidence>
<keyword evidence="2" id="KW-0677">Repeat</keyword>